<keyword evidence="1" id="KW-1133">Transmembrane helix</keyword>
<reference evidence="2 3" key="1">
    <citation type="journal article" date="2013" name="Int. J. Syst. Evol. Microbiol.">
        <title>Tumebacillus flagellatus sp. nov., an alpha-amylase/pullulanase-producing bacterium isolated from cassava wastewater.</title>
        <authorList>
            <person name="Wang Q."/>
            <person name="Xie N."/>
            <person name="Qin Y."/>
            <person name="Shen N."/>
            <person name="Zhu J."/>
            <person name="Mi H."/>
            <person name="Huang R."/>
        </authorList>
    </citation>
    <scope>NUCLEOTIDE SEQUENCE [LARGE SCALE GENOMIC DNA]</scope>
    <source>
        <strain evidence="2 3">GST4</strain>
    </source>
</reference>
<keyword evidence="1" id="KW-0472">Membrane</keyword>
<dbReference type="InterPro" id="IPR045707">
    <property type="entry name" value="DUF6063"/>
</dbReference>
<keyword evidence="1" id="KW-0812">Transmembrane</keyword>
<dbReference type="eggNOG" id="ENOG502Z87N">
    <property type="taxonomic scope" value="Bacteria"/>
</dbReference>
<dbReference type="EMBL" id="JMIR01000003">
    <property type="protein sequence ID" value="KEO84689.1"/>
    <property type="molecule type" value="Genomic_DNA"/>
</dbReference>
<accession>A0A074LUT8</accession>
<dbReference type="STRING" id="1157490.EL26_03995"/>
<evidence type="ECO:0000256" key="1">
    <source>
        <dbReference type="SAM" id="Phobius"/>
    </source>
</evidence>
<dbReference type="OrthoDB" id="2380372at2"/>
<dbReference type="Proteomes" id="UP000027931">
    <property type="component" value="Unassembled WGS sequence"/>
</dbReference>
<dbReference type="Pfam" id="PF19539">
    <property type="entry name" value="DUF6063"/>
    <property type="match status" value="1"/>
</dbReference>
<gene>
    <name evidence="2" type="ORF">EL26_03995</name>
</gene>
<feature type="transmembrane region" description="Helical" evidence="1">
    <location>
        <begin position="94"/>
        <end position="113"/>
    </location>
</feature>
<name>A0A074LUT8_9BACL</name>
<evidence type="ECO:0000313" key="2">
    <source>
        <dbReference type="EMBL" id="KEO84689.1"/>
    </source>
</evidence>
<evidence type="ECO:0000313" key="3">
    <source>
        <dbReference type="Proteomes" id="UP000027931"/>
    </source>
</evidence>
<dbReference type="RefSeq" id="WP_038084639.1">
    <property type="nucleotide sequence ID" value="NZ_JMIR01000003.1"/>
</dbReference>
<keyword evidence="3" id="KW-1185">Reference proteome</keyword>
<dbReference type="AlphaFoldDB" id="A0A074LUT8"/>
<sequence length="246" mass="28724">MYSKESVERAIQLFILLLEKGETDEKDRDLVFAYKEDPVAQEIVSQMIEKQAGIKILHVGDKLYVTPALDNKVFGYSNEELRVKMGLRNDNVSMGLKLYLAYFIILATLAMFYNSDDLNTKVRQYVPIEELEQYVTEKLHMLGTGDYGQYLSAEYEFNFSQVAEYWHSMPAYDETLTNQRMGHKSRVSYLLKVWGFLEEEGLAKVAVDSEIHPTDKLDHMVRKYYAHQKRKDELLALIQQKEIFYA</sequence>
<proteinExistence type="predicted"/>
<protein>
    <submittedName>
        <fullName evidence="2">Uncharacterized protein</fullName>
    </submittedName>
</protein>
<organism evidence="2 3">
    <name type="scientific">Tumebacillus flagellatus</name>
    <dbReference type="NCBI Taxonomy" id="1157490"/>
    <lineage>
        <taxon>Bacteria</taxon>
        <taxon>Bacillati</taxon>
        <taxon>Bacillota</taxon>
        <taxon>Bacilli</taxon>
        <taxon>Bacillales</taxon>
        <taxon>Alicyclobacillaceae</taxon>
        <taxon>Tumebacillus</taxon>
    </lineage>
</organism>
<comment type="caution">
    <text evidence="2">The sequence shown here is derived from an EMBL/GenBank/DDBJ whole genome shotgun (WGS) entry which is preliminary data.</text>
</comment>